<dbReference type="InterPro" id="IPR000086">
    <property type="entry name" value="NUDIX_hydrolase_dom"/>
</dbReference>
<feature type="domain" description="Nudix hydrolase" evidence="1">
    <location>
        <begin position="220"/>
        <end position="343"/>
    </location>
</feature>
<dbReference type="Gene3D" id="2.20.70.10">
    <property type="match status" value="1"/>
</dbReference>
<evidence type="ECO:0000313" key="2">
    <source>
        <dbReference type="EMBL" id="OAE32842.1"/>
    </source>
</evidence>
<name>A0A176WKJ2_MARPO</name>
<dbReference type="SUPFAM" id="SSF55811">
    <property type="entry name" value="Nudix"/>
    <property type="match status" value="1"/>
</dbReference>
<dbReference type="PROSITE" id="PS51462">
    <property type="entry name" value="NUDIX"/>
    <property type="match status" value="1"/>
</dbReference>
<dbReference type="Pfam" id="PF14803">
    <property type="entry name" value="Zn_ribbon_Nudix"/>
    <property type="match status" value="1"/>
</dbReference>
<dbReference type="PANTHER" id="PTHR43222">
    <property type="entry name" value="NUDIX HYDROLASE 23"/>
    <property type="match status" value="1"/>
</dbReference>
<evidence type="ECO:0000259" key="1">
    <source>
        <dbReference type="PROSITE" id="PS51462"/>
    </source>
</evidence>
<proteinExistence type="predicted"/>
<dbReference type="InterPro" id="IPR029401">
    <property type="entry name" value="Nudix_N"/>
</dbReference>
<dbReference type="Gene3D" id="3.90.79.10">
    <property type="entry name" value="Nucleoside Triphosphate Pyrophosphohydrolase"/>
    <property type="match status" value="1"/>
</dbReference>
<dbReference type="EMBL" id="LVLJ01000725">
    <property type="protein sequence ID" value="OAE32842.1"/>
    <property type="molecule type" value="Genomic_DNA"/>
</dbReference>
<dbReference type="PANTHER" id="PTHR43222:SF2">
    <property type="entry name" value="NUDIX HYDROLASE 23, CHLOROPLASTIC"/>
    <property type="match status" value="1"/>
</dbReference>
<dbReference type="CDD" id="cd04511">
    <property type="entry name" value="NUDIX_Hydrolase"/>
    <property type="match status" value="1"/>
</dbReference>
<comment type="caution">
    <text evidence="2">The sequence shown here is derived from an EMBL/GenBank/DDBJ whole genome shotgun (WGS) entry which is preliminary data.</text>
</comment>
<dbReference type="Proteomes" id="UP000077202">
    <property type="component" value="Unassembled WGS sequence"/>
</dbReference>
<protein>
    <recommendedName>
        <fullName evidence="1">Nudix hydrolase domain-containing protein</fullName>
    </recommendedName>
</protein>
<sequence length="380" mass="40506">MGKGWEWDNGSGWGPGHRSNRSGLGAAFAAAPSNAAAAGPATGQGLNDGSDNRVHFKSFGPPIELHSFLAPMSSCCLTLCSVSFDSGFAKARLRTTRGGGGGVPLPSVVASPPRCRRSLSSSFVTKLSFSPWKEPQSNLPKWKNMIAFSKVECTSQAGGAEKSSSSSSSVLPAVEAKPMGTGLRITFCPRCGGTTEKKVPDGEHELRVVCTVCGAVHYENPKMVVGCLVEHENQILLCKRSIEPSYGLWTLPAGYMEIGESAAEGAARETREEACAEVEVLGLFAHLDIPIIGQSYIIFRAQLKNPHFAPGPESLECELFKLDELPFDKLAFSSIGVALNLYLDDVKSGSMRVHHGVIDKRPGAALSDPKGFVIRDHLCS</sequence>
<organism evidence="2 3">
    <name type="scientific">Marchantia polymorpha subsp. ruderalis</name>
    <dbReference type="NCBI Taxonomy" id="1480154"/>
    <lineage>
        <taxon>Eukaryota</taxon>
        <taxon>Viridiplantae</taxon>
        <taxon>Streptophyta</taxon>
        <taxon>Embryophyta</taxon>
        <taxon>Marchantiophyta</taxon>
        <taxon>Marchantiopsida</taxon>
        <taxon>Marchantiidae</taxon>
        <taxon>Marchantiales</taxon>
        <taxon>Marchantiaceae</taxon>
        <taxon>Marchantia</taxon>
    </lineage>
</organism>
<dbReference type="InterPro" id="IPR015797">
    <property type="entry name" value="NUDIX_hydrolase-like_dom_sf"/>
</dbReference>
<dbReference type="AlphaFoldDB" id="A0A176WKJ2"/>
<gene>
    <name evidence="2" type="ORF">AXG93_1409s1090</name>
</gene>
<evidence type="ECO:0000313" key="3">
    <source>
        <dbReference type="Proteomes" id="UP000077202"/>
    </source>
</evidence>
<accession>A0A176WKJ2</accession>
<reference evidence="2" key="1">
    <citation type="submission" date="2016-03" db="EMBL/GenBank/DDBJ databases">
        <title>Mechanisms controlling the formation of the plant cell surface in tip-growing cells are functionally conserved among land plants.</title>
        <authorList>
            <person name="Honkanen S."/>
            <person name="Jones V.A."/>
            <person name="Morieri G."/>
            <person name="Champion C."/>
            <person name="Hetherington A.J."/>
            <person name="Kelly S."/>
            <person name="Saint-Marcoux D."/>
            <person name="Proust H."/>
            <person name="Prescott H."/>
            <person name="Dolan L."/>
        </authorList>
    </citation>
    <scope>NUCLEOTIDE SEQUENCE [LARGE SCALE GENOMIC DNA]</scope>
    <source>
        <tissue evidence="2">Whole gametophyte</tissue>
    </source>
</reference>
<dbReference type="Pfam" id="PF00293">
    <property type="entry name" value="NUDIX"/>
    <property type="match status" value="1"/>
</dbReference>
<keyword evidence="3" id="KW-1185">Reference proteome</keyword>